<name>A0A6B8KHZ5_9HYPH</name>
<keyword evidence="2" id="KW-1185">Reference proteome</keyword>
<proteinExistence type="predicted"/>
<protein>
    <submittedName>
        <fullName evidence="1">Uncharacterized protein</fullName>
    </submittedName>
</protein>
<evidence type="ECO:0000313" key="2">
    <source>
        <dbReference type="Proteomes" id="UP000309061"/>
    </source>
</evidence>
<sequence length="86" mass="9345">MGIVGNQKLAAIITHVWGTNMVNLAVLDANGKAFSRTSVIFSHSSDDELKSDIAYCEWLERGEPKWSDSAPINAAIHGDAPDDLDF</sequence>
<dbReference type="RefSeq" id="WP_136496366.1">
    <property type="nucleotide sequence ID" value="NZ_CP046052.1"/>
</dbReference>
<dbReference type="KEGG" id="mhey:H2LOC_010625"/>
<accession>A0A6B8KHZ5</accession>
<gene>
    <name evidence="1" type="ORF">H2LOC_010625</name>
</gene>
<dbReference type="OrthoDB" id="7041946at2"/>
<evidence type="ECO:0000313" key="1">
    <source>
        <dbReference type="EMBL" id="QGM46110.1"/>
    </source>
</evidence>
<organism evidence="1 2">
    <name type="scientific">Methylocystis heyeri</name>
    <dbReference type="NCBI Taxonomy" id="391905"/>
    <lineage>
        <taxon>Bacteria</taxon>
        <taxon>Pseudomonadati</taxon>
        <taxon>Pseudomonadota</taxon>
        <taxon>Alphaproteobacteria</taxon>
        <taxon>Hyphomicrobiales</taxon>
        <taxon>Methylocystaceae</taxon>
        <taxon>Methylocystis</taxon>
    </lineage>
</organism>
<dbReference type="EMBL" id="CP046052">
    <property type="protein sequence ID" value="QGM46110.1"/>
    <property type="molecule type" value="Genomic_DNA"/>
</dbReference>
<reference evidence="1 2" key="1">
    <citation type="submission" date="2019-11" db="EMBL/GenBank/DDBJ databases">
        <title>The genome sequence of Methylocystis heyeri.</title>
        <authorList>
            <person name="Oshkin I.Y."/>
            <person name="Miroshnikov K."/>
            <person name="Dedysh S.N."/>
        </authorList>
    </citation>
    <scope>NUCLEOTIDE SEQUENCE [LARGE SCALE GENOMIC DNA]</scope>
    <source>
        <strain evidence="1 2">H2</strain>
    </source>
</reference>
<dbReference type="AlphaFoldDB" id="A0A6B8KHZ5"/>
<dbReference type="Proteomes" id="UP000309061">
    <property type="component" value="Chromosome"/>
</dbReference>